<sequence>MSNRARIEGAFCFGIADQVVGLQILLEALTRDLVATDSSYVSVIKLTIELGVAQLLAQLPFWVECPSNA</sequence>
<reference evidence="1 2" key="1">
    <citation type="submission" date="2015-07" db="EMBL/GenBank/DDBJ databases">
        <authorList>
            <consortium name="Pathogen Informatics"/>
        </authorList>
    </citation>
    <scope>NUCLEOTIDE SEQUENCE [LARGE SCALE GENOMIC DNA]</scope>
    <source>
        <strain evidence="1 2">A325</strain>
    </source>
</reference>
<gene>
    <name evidence="1" type="ORF">ERS013201_02980</name>
</gene>
<evidence type="ECO:0000313" key="1">
    <source>
        <dbReference type="EMBL" id="CSC58027.1"/>
    </source>
</evidence>
<dbReference type="AlphaFoldDB" id="A0A655Z459"/>
<name>A0A655Z459_VIBCL</name>
<dbReference type="Proteomes" id="UP000046067">
    <property type="component" value="Unassembled WGS sequence"/>
</dbReference>
<accession>A0A655Z459</accession>
<protein>
    <submittedName>
        <fullName evidence="1">Uncharacterized protein</fullName>
    </submittedName>
</protein>
<organism evidence="1 2">
    <name type="scientific">Vibrio cholerae</name>
    <dbReference type="NCBI Taxonomy" id="666"/>
    <lineage>
        <taxon>Bacteria</taxon>
        <taxon>Pseudomonadati</taxon>
        <taxon>Pseudomonadota</taxon>
        <taxon>Gammaproteobacteria</taxon>
        <taxon>Vibrionales</taxon>
        <taxon>Vibrionaceae</taxon>
        <taxon>Vibrio</taxon>
    </lineage>
</organism>
<dbReference type="EMBL" id="CWQJ01000022">
    <property type="protein sequence ID" value="CSC58027.1"/>
    <property type="molecule type" value="Genomic_DNA"/>
</dbReference>
<proteinExistence type="predicted"/>
<evidence type="ECO:0000313" key="2">
    <source>
        <dbReference type="Proteomes" id="UP000046067"/>
    </source>
</evidence>